<feature type="compositionally biased region" description="Acidic residues" evidence="1">
    <location>
        <begin position="90"/>
        <end position="103"/>
    </location>
</feature>
<proteinExistence type="predicted"/>
<evidence type="ECO:0000313" key="2">
    <source>
        <dbReference type="EMBL" id="KAF5830683.1"/>
    </source>
</evidence>
<name>A0ABQ7G7U8_DUNSA</name>
<evidence type="ECO:0008006" key="4">
    <source>
        <dbReference type="Google" id="ProtNLM"/>
    </source>
</evidence>
<evidence type="ECO:0000256" key="1">
    <source>
        <dbReference type="SAM" id="MobiDB-lite"/>
    </source>
</evidence>
<gene>
    <name evidence="2" type="ORF">DUNSADRAFT_14184</name>
</gene>
<dbReference type="Proteomes" id="UP000815325">
    <property type="component" value="Unassembled WGS sequence"/>
</dbReference>
<reference evidence="2" key="1">
    <citation type="submission" date="2017-08" db="EMBL/GenBank/DDBJ databases">
        <authorList>
            <person name="Polle J.E."/>
            <person name="Barry K."/>
            <person name="Cushman J."/>
            <person name="Schmutz J."/>
            <person name="Tran D."/>
            <person name="Hathwaick L.T."/>
            <person name="Yim W.C."/>
            <person name="Jenkins J."/>
            <person name="Mckie-Krisberg Z.M."/>
            <person name="Prochnik S."/>
            <person name="Lindquist E."/>
            <person name="Dockter R.B."/>
            <person name="Adam C."/>
            <person name="Molina H."/>
            <person name="Bunkerborg J."/>
            <person name="Jin E."/>
            <person name="Buchheim M."/>
            <person name="Magnuson J."/>
        </authorList>
    </citation>
    <scope>NUCLEOTIDE SEQUENCE</scope>
    <source>
        <strain evidence="2">CCAP 19/18</strain>
    </source>
</reference>
<organism evidence="2 3">
    <name type="scientific">Dunaliella salina</name>
    <name type="common">Green alga</name>
    <name type="synonym">Protococcus salinus</name>
    <dbReference type="NCBI Taxonomy" id="3046"/>
    <lineage>
        <taxon>Eukaryota</taxon>
        <taxon>Viridiplantae</taxon>
        <taxon>Chlorophyta</taxon>
        <taxon>core chlorophytes</taxon>
        <taxon>Chlorophyceae</taxon>
        <taxon>CS clade</taxon>
        <taxon>Chlamydomonadales</taxon>
        <taxon>Dunaliellaceae</taxon>
        <taxon>Dunaliella</taxon>
    </lineage>
</organism>
<keyword evidence="3" id="KW-1185">Reference proteome</keyword>
<feature type="region of interest" description="Disordered" evidence="1">
    <location>
        <begin position="20"/>
        <end position="215"/>
    </location>
</feature>
<feature type="compositionally biased region" description="Basic and acidic residues" evidence="1">
    <location>
        <begin position="162"/>
        <end position="175"/>
    </location>
</feature>
<evidence type="ECO:0000313" key="3">
    <source>
        <dbReference type="Proteomes" id="UP000815325"/>
    </source>
</evidence>
<sequence>MLTGMRSRLDALEGTLANQLSKLPSGVTARAQRSINRKTRSRSPSRPCTPQAHSPDVSRIGSPAALHQKLQQQEQQQRPLSPFAPSMSGTDEDDDEADAEEQLLEPGTPDSNASEAWPRQSGKPTQGVDPNDSDASSLPDDVVEAIENSDPSASSGGESDGDAEKRGSSSRKELPDGLQQPPVLQQPMGGNQRCSPGAHKQSHPKDQGRAASPSK</sequence>
<dbReference type="EMBL" id="MU070016">
    <property type="protein sequence ID" value="KAF5830683.1"/>
    <property type="molecule type" value="Genomic_DNA"/>
</dbReference>
<accession>A0ABQ7G7U8</accession>
<comment type="caution">
    <text evidence="2">The sequence shown here is derived from an EMBL/GenBank/DDBJ whole genome shotgun (WGS) entry which is preliminary data.</text>
</comment>
<feature type="compositionally biased region" description="Low complexity" evidence="1">
    <location>
        <begin position="68"/>
        <end position="77"/>
    </location>
</feature>
<protein>
    <recommendedName>
        <fullName evidence="4">Encoded protein</fullName>
    </recommendedName>
</protein>